<feature type="region of interest" description="Disordered" evidence="4">
    <location>
        <begin position="350"/>
        <end position="374"/>
    </location>
</feature>
<dbReference type="InterPro" id="IPR001611">
    <property type="entry name" value="Leu-rich_rpt"/>
</dbReference>
<keyword evidence="2" id="KW-0732">Signal</keyword>
<dbReference type="AlphaFoldDB" id="A0A8C7XFM5"/>
<reference evidence="8" key="2">
    <citation type="submission" date="2025-09" db="UniProtKB">
        <authorList>
            <consortium name="Ensembl"/>
        </authorList>
    </citation>
    <scope>IDENTIFICATION</scope>
</reference>
<evidence type="ECO:0000256" key="3">
    <source>
        <dbReference type="ARBA" id="ARBA00022737"/>
    </source>
</evidence>
<reference evidence="8" key="1">
    <citation type="submission" date="2025-08" db="UniProtKB">
        <authorList>
            <consortium name="Ensembl"/>
        </authorList>
    </citation>
    <scope>IDENTIFICATION</scope>
</reference>
<dbReference type="Proteomes" id="UP000694383">
    <property type="component" value="Unplaced"/>
</dbReference>
<dbReference type="GO" id="GO:0005886">
    <property type="term" value="C:plasma membrane"/>
    <property type="evidence" value="ECO:0007669"/>
    <property type="project" value="TreeGrafter"/>
</dbReference>
<feature type="transmembrane region" description="Helical" evidence="5">
    <location>
        <begin position="7"/>
        <end position="28"/>
    </location>
</feature>
<feature type="transmembrane region" description="Helical" evidence="5">
    <location>
        <begin position="459"/>
        <end position="483"/>
    </location>
</feature>
<dbReference type="InterPro" id="IPR000483">
    <property type="entry name" value="Cys-rich_flank_reg_C"/>
</dbReference>
<dbReference type="SMART" id="SM00369">
    <property type="entry name" value="LRR_TYP"/>
    <property type="match status" value="6"/>
</dbReference>
<keyword evidence="1" id="KW-0433">Leucine-rich repeat</keyword>
<protein>
    <recommendedName>
        <fullName evidence="10">LRRCT domain-containing protein</fullName>
    </recommendedName>
</protein>
<feature type="domain" description="LRRNT" evidence="6">
    <location>
        <begin position="32"/>
        <end position="65"/>
    </location>
</feature>
<keyword evidence="3" id="KW-0677">Repeat</keyword>
<dbReference type="PANTHER" id="PTHR24369:SF213">
    <property type="entry name" value="INSULIN LIKE GROWTH FACTOR BINDING PROTEIN ACID LABILE SUBUNIT"/>
    <property type="match status" value="1"/>
</dbReference>
<keyword evidence="5" id="KW-0472">Membrane</keyword>
<evidence type="ECO:0000256" key="4">
    <source>
        <dbReference type="SAM" id="MobiDB-lite"/>
    </source>
</evidence>
<dbReference type="GeneTree" id="ENSGT00940000165601"/>
<dbReference type="InterPro" id="IPR003591">
    <property type="entry name" value="Leu-rich_rpt_typical-subtyp"/>
</dbReference>
<keyword evidence="5" id="KW-0812">Transmembrane</keyword>
<evidence type="ECO:0000259" key="7">
    <source>
        <dbReference type="SMART" id="SM00082"/>
    </source>
</evidence>
<dbReference type="SMART" id="SM00013">
    <property type="entry name" value="LRRNT"/>
    <property type="match status" value="1"/>
</dbReference>
<evidence type="ECO:0008006" key="10">
    <source>
        <dbReference type="Google" id="ProtNLM"/>
    </source>
</evidence>
<feature type="compositionally biased region" description="Polar residues" evidence="4">
    <location>
        <begin position="350"/>
        <end position="366"/>
    </location>
</feature>
<name>A0A8C7XFM5_9TELE</name>
<accession>A0A8C7XFM5</accession>
<dbReference type="Ensembl" id="ENSOSIT00000013532.1">
    <property type="protein sequence ID" value="ENSOSIP00000012772.1"/>
    <property type="gene ID" value="ENSOSIG00000007416.1"/>
</dbReference>
<dbReference type="InterPro" id="IPR000372">
    <property type="entry name" value="LRRNT"/>
</dbReference>
<feature type="domain" description="LRRCT" evidence="7">
    <location>
        <begin position="250"/>
        <end position="303"/>
    </location>
</feature>
<evidence type="ECO:0000256" key="2">
    <source>
        <dbReference type="ARBA" id="ARBA00022729"/>
    </source>
</evidence>
<dbReference type="Pfam" id="PF13855">
    <property type="entry name" value="LRR_8"/>
    <property type="match status" value="1"/>
</dbReference>
<dbReference type="InterPro" id="IPR050541">
    <property type="entry name" value="LRR_TM_domain-containing"/>
</dbReference>
<dbReference type="SMART" id="SM00082">
    <property type="entry name" value="LRRCT"/>
    <property type="match status" value="1"/>
</dbReference>
<organism evidence="8 9">
    <name type="scientific">Oryzias sinensis</name>
    <name type="common">Chinese medaka</name>
    <dbReference type="NCBI Taxonomy" id="183150"/>
    <lineage>
        <taxon>Eukaryota</taxon>
        <taxon>Metazoa</taxon>
        <taxon>Chordata</taxon>
        <taxon>Craniata</taxon>
        <taxon>Vertebrata</taxon>
        <taxon>Euteleostomi</taxon>
        <taxon>Actinopterygii</taxon>
        <taxon>Neopterygii</taxon>
        <taxon>Teleostei</taxon>
        <taxon>Neoteleostei</taxon>
        <taxon>Acanthomorphata</taxon>
        <taxon>Ovalentaria</taxon>
        <taxon>Atherinomorphae</taxon>
        <taxon>Beloniformes</taxon>
        <taxon>Adrianichthyidae</taxon>
        <taxon>Oryziinae</taxon>
        <taxon>Oryzias</taxon>
    </lineage>
</organism>
<sequence>MSYCYFFFCHYTGLLWATLLFSIFPLFYCSASCPSSCQCNPHGEVICVGYTITEIPKNLPVHTYTLKLNDTNMNVIKEHSLAHQDLLLRFSLTHSHLHTIHDLEIYLDGNQLETLAPEMFEGLAALLVLDLTRNKLTGPGAGIFDGLTNLTVLNLGRNNIKNLEEGIFDQLTSLEELILHGNKIEGIAPQVFWSLGKLKILTLSGNHLQTVPHKSFYNMPELSKLTIYKNPLLSLPNELMALRILNLSKNPWDCNCAIRDFARWIRNNPRIVVDIDDVLCHSPTYHVLRRVNSLRDDEFTYCDEKRIQTSLYEPVKTTHVSTTTEEVRRYSTARMRLHKSLQPLHVIPTTPLSKSTASEGTTQSESLPPASATKEVRRYSTARMRLHKSLQPLRVIPTTPLSKSTASEAKTQLASLPPASSSPTILLDILLIEQVPEYVHHYHHRGWVYVWFLPSDTDLLGFLMFCYILLLAAGLLIILAAVYGMHRLSVAMEALKAGCA</sequence>
<dbReference type="SUPFAM" id="SSF52058">
    <property type="entry name" value="L domain-like"/>
    <property type="match status" value="1"/>
</dbReference>
<evidence type="ECO:0000256" key="5">
    <source>
        <dbReference type="SAM" id="Phobius"/>
    </source>
</evidence>
<dbReference type="InterPro" id="IPR032675">
    <property type="entry name" value="LRR_dom_sf"/>
</dbReference>
<dbReference type="PROSITE" id="PS51450">
    <property type="entry name" value="LRR"/>
    <property type="match status" value="2"/>
</dbReference>
<evidence type="ECO:0000259" key="6">
    <source>
        <dbReference type="SMART" id="SM00013"/>
    </source>
</evidence>
<dbReference type="Gene3D" id="3.80.10.10">
    <property type="entry name" value="Ribonuclease Inhibitor"/>
    <property type="match status" value="1"/>
</dbReference>
<dbReference type="PANTHER" id="PTHR24369">
    <property type="entry name" value="ANTIGEN BSP, PUTATIVE-RELATED"/>
    <property type="match status" value="1"/>
</dbReference>
<evidence type="ECO:0000313" key="9">
    <source>
        <dbReference type="Proteomes" id="UP000694383"/>
    </source>
</evidence>
<evidence type="ECO:0000313" key="8">
    <source>
        <dbReference type="Ensembl" id="ENSOSIP00000012772.1"/>
    </source>
</evidence>
<keyword evidence="5" id="KW-1133">Transmembrane helix</keyword>
<evidence type="ECO:0000256" key="1">
    <source>
        <dbReference type="ARBA" id="ARBA00022614"/>
    </source>
</evidence>
<proteinExistence type="predicted"/>
<keyword evidence="9" id="KW-1185">Reference proteome</keyword>